<keyword evidence="2" id="KW-0732">Signal</keyword>
<evidence type="ECO:0000313" key="4">
    <source>
        <dbReference type="Proteomes" id="UP001303115"/>
    </source>
</evidence>
<proteinExistence type="predicted"/>
<dbReference type="AlphaFoldDB" id="A0AAN6PCY7"/>
<sequence>MRNHILLPALQFAAAAFFAKAALAAPTADNTDTNTNTQTYCVDGNHRVVATSNCDDVAVGGGKLMTVQGPPGLEIGDLHVPAGSQARNVAREQQQGDDDDDMVSGGFGEVEQRDEATSTTSSRGSRPTGS</sequence>
<organism evidence="3 4">
    <name type="scientific">Parachaetomium inaequale</name>
    <dbReference type="NCBI Taxonomy" id="2588326"/>
    <lineage>
        <taxon>Eukaryota</taxon>
        <taxon>Fungi</taxon>
        <taxon>Dikarya</taxon>
        <taxon>Ascomycota</taxon>
        <taxon>Pezizomycotina</taxon>
        <taxon>Sordariomycetes</taxon>
        <taxon>Sordariomycetidae</taxon>
        <taxon>Sordariales</taxon>
        <taxon>Chaetomiaceae</taxon>
        <taxon>Parachaetomium</taxon>
    </lineage>
</organism>
<gene>
    <name evidence="3" type="ORF">C8A01DRAFT_37434</name>
</gene>
<feature type="compositionally biased region" description="Low complexity" evidence="1">
    <location>
        <begin position="117"/>
        <end position="130"/>
    </location>
</feature>
<evidence type="ECO:0000256" key="2">
    <source>
        <dbReference type="SAM" id="SignalP"/>
    </source>
</evidence>
<name>A0AAN6PCY7_9PEZI</name>
<dbReference type="Proteomes" id="UP001303115">
    <property type="component" value="Unassembled WGS sequence"/>
</dbReference>
<evidence type="ECO:0000313" key="3">
    <source>
        <dbReference type="EMBL" id="KAK4038598.1"/>
    </source>
</evidence>
<accession>A0AAN6PCY7</accession>
<reference evidence="4" key="1">
    <citation type="journal article" date="2023" name="Mol. Phylogenet. Evol.">
        <title>Genome-scale phylogeny and comparative genomics of the fungal order Sordariales.</title>
        <authorList>
            <person name="Hensen N."/>
            <person name="Bonometti L."/>
            <person name="Westerberg I."/>
            <person name="Brannstrom I.O."/>
            <person name="Guillou S."/>
            <person name="Cros-Aarteil S."/>
            <person name="Calhoun S."/>
            <person name="Haridas S."/>
            <person name="Kuo A."/>
            <person name="Mondo S."/>
            <person name="Pangilinan J."/>
            <person name="Riley R."/>
            <person name="LaButti K."/>
            <person name="Andreopoulos B."/>
            <person name="Lipzen A."/>
            <person name="Chen C."/>
            <person name="Yan M."/>
            <person name="Daum C."/>
            <person name="Ng V."/>
            <person name="Clum A."/>
            <person name="Steindorff A."/>
            <person name="Ohm R.A."/>
            <person name="Martin F."/>
            <person name="Silar P."/>
            <person name="Natvig D.O."/>
            <person name="Lalanne C."/>
            <person name="Gautier V."/>
            <person name="Ament-Velasquez S.L."/>
            <person name="Kruys A."/>
            <person name="Hutchinson M.I."/>
            <person name="Powell A.J."/>
            <person name="Barry K."/>
            <person name="Miller A.N."/>
            <person name="Grigoriev I.V."/>
            <person name="Debuchy R."/>
            <person name="Gladieux P."/>
            <person name="Hiltunen Thoren M."/>
            <person name="Johannesson H."/>
        </authorList>
    </citation>
    <scope>NUCLEOTIDE SEQUENCE [LARGE SCALE GENOMIC DNA]</scope>
    <source>
        <strain evidence="4">CBS 284.82</strain>
    </source>
</reference>
<feature type="region of interest" description="Disordered" evidence="1">
    <location>
        <begin position="77"/>
        <end position="130"/>
    </location>
</feature>
<feature type="chain" id="PRO_5042946205" evidence="2">
    <location>
        <begin position="25"/>
        <end position="130"/>
    </location>
</feature>
<keyword evidence="4" id="KW-1185">Reference proteome</keyword>
<protein>
    <submittedName>
        <fullName evidence="3">Uncharacterized protein</fullName>
    </submittedName>
</protein>
<dbReference type="EMBL" id="MU854424">
    <property type="protein sequence ID" value="KAK4038598.1"/>
    <property type="molecule type" value="Genomic_DNA"/>
</dbReference>
<evidence type="ECO:0000256" key="1">
    <source>
        <dbReference type="SAM" id="MobiDB-lite"/>
    </source>
</evidence>
<comment type="caution">
    <text evidence="3">The sequence shown here is derived from an EMBL/GenBank/DDBJ whole genome shotgun (WGS) entry which is preliminary data.</text>
</comment>
<feature type="signal peptide" evidence="2">
    <location>
        <begin position="1"/>
        <end position="24"/>
    </location>
</feature>